<dbReference type="OrthoDB" id="1412048at2"/>
<evidence type="ECO:0000313" key="3">
    <source>
        <dbReference type="EMBL" id="AJC90973.1"/>
    </source>
</evidence>
<feature type="transmembrane region" description="Helical" evidence="1">
    <location>
        <begin position="202"/>
        <end position="221"/>
    </location>
</feature>
<sequence length="292" mass="33265">MPSLLLASFIWAFSFPLIGHFITLEMDSFFAAFVKVFLSLLVFLPFLNFKLNLHLKLKLISIGALQLGMMNLFYYHSFLYLSVSEVALFTIFTPFYVVFFYGLFSKNLRYLYFISIFICIIGAFVVKFDNINSNFLYGFLLIQGANLVFGAGQSFYKILLEKNTNLSQKEAFAYFYLGAICITLPAFLFFGDYNNLPSNLSSWIALIYLGTIASGLGYFLWNKGSTEVDSGVLALMNNAIIPISIFINMSIFGVDVELLPFCIGTLIILFSFFIHKKIMHYYDKKSCSNTNH</sequence>
<proteinExistence type="predicted"/>
<name>A0A0A8HA44_9BACT</name>
<dbReference type="GO" id="GO:0016020">
    <property type="term" value="C:membrane"/>
    <property type="evidence" value="ECO:0007669"/>
    <property type="project" value="InterPro"/>
</dbReference>
<keyword evidence="1" id="KW-0472">Membrane</keyword>
<feature type="transmembrane region" description="Helical" evidence="1">
    <location>
        <begin position="233"/>
        <end position="252"/>
    </location>
</feature>
<dbReference type="PANTHER" id="PTHR22911">
    <property type="entry name" value="ACYL-MALONYL CONDENSING ENZYME-RELATED"/>
    <property type="match status" value="1"/>
</dbReference>
<evidence type="ECO:0000313" key="4">
    <source>
        <dbReference type="Proteomes" id="UP000031135"/>
    </source>
</evidence>
<dbReference type="HOGENOM" id="CLU_085269_0_0_7"/>
<evidence type="ECO:0000256" key="1">
    <source>
        <dbReference type="SAM" id="Phobius"/>
    </source>
</evidence>
<gene>
    <name evidence="3" type="ORF">CSUB8521_1140</name>
</gene>
<reference evidence="3 4" key="1">
    <citation type="journal article" date="2014" name="Genome Biol. Evol.">
        <title>Comparative Genomics of the Campylobacter lari Group.</title>
        <authorList>
            <person name="Miller W.G."/>
            <person name="Yee E."/>
            <person name="Chapman M.H."/>
            <person name="Smith T.P."/>
            <person name="Bono J.L."/>
            <person name="Huynh S."/>
            <person name="Parker C.T."/>
            <person name="Vandamme P."/>
            <person name="Luong K."/>
            <person name="Korlach J."/>
        </authorList>
    </citation>
    <scope>NUCLEOTIDE SEQUENCE [LARGE SCALE GENOMIC DNA]</scope>
    <source>
        <strain evidence="3 4">LMG 24374</strain>
    </source>
</reference>
<feature type="transmembrane region" description="Helical" evidence="1">
    <location>
        <begin position="258"/>
        <end position="275"/>
    </location>
</feature>
<organism evidence="3 4">
    <name type="scientific">Campylobacter subantarcticus LMG 24374</name>
    <dbReference type="NCBI Taxonomy" id="1388751"/>
    <lineage>
        <taxon>Bacteria</taxon>
        <taxon>Pseudomonadati</taxon>
        <taxon>Campylobacterota</taxon>
        <taxon>Epsilonproteobacteria</taxon>
        <taxon>Campylobacterales</taxon>
        <taxon>Campylobacteraceae</taxon>
        <taxon>Campylobacter</taxon>
    </lineage>
</organism>
<feature type="transmembrane region" description="Helical" evidence="1">
    <location>
        <begin position="29"/>
        <end position="47"/>
    </location>
</feature>
<dbReference type="PANTHER" id="PTHR22911:SF130">
    <property type="entry name" value="BIOTIN TRANSPORTER"/>
    <property type="match status" value="1"/>
</dbReference>
<feature type="transmembrane region" description="Helical" evidence="1">
    <location>
        <begin position="110"/>
        <end position="128"/>
    </location>
</feature>
<accession>A0A0A8HA44</accession>
<dbReference type="AlphaFoldDB" id="A0A0A8HA44"/>
<dbReference type="InterPro" id="IPR000620">
    <property type="entry name" value="EamA_dom"/>
</dbReference>
<dbReference type="Proteomes" id="UP000031135">
    <property type="component" value="Chromosome"/>
</dbReference>
<feature type="transmembrane region" description="Helical" evidence="1">
    <location>
        <begin position="171"/>
        <end position="190"/>
    </location>
</feature>
<dbReference type="InterPro" id="IPR037185">
    <property type="entry name" value="EmrE-like"/>
</dbReference>
<keyword evidence="1" id="KW-1133">Transmembrane helix</keyword>
<dbReference type="SUPFAM" id="SSF103481">
    <property type="entry name" value="Multidrug resistance efflux transporter EmrE"/>
    <property type="match status" value="2"/>
</dbReference>
<keyword evidence="1" id="KW-0812">Transmembrane</keyword>
<feature type="domain" description="EamA" evidence="2">
    <location>
        <begin position="137"/>
        <end position="273"/>
    </location>
</feature>
<feature type="domain" description="EamA" evidence="2">
    <location>
        <begin position="4"/>
        <end position="126"/>
    </location>
</feature>
<feature type="transmembrane region" description="Helical" evidence="1">
    <location>
        <begin position="134"/>
        <end position="159"/>
    </location>
</feature>
<dbReference type="RefSeq" id="WP_039664174.1">
    <property type="nucleotide sequence ID" value="NZ_CP007772.1"/>
</dbReference>
<dbReference type="Pfam" id="PF00892">
    <property type="entry name" value="EamA"/>
    <property type="match status" value="2"/>
</dbReference>
<feature type="transmembrane region" description="Helical" evidence="1">
    <location>
        <begin position="86"/>
        <end position="103"/>
    </location>
</feature>
<feature type="transmembrane region" description="Helical" evidence="1">
    <location>
        <begin position="59"/>
        <end position="80"/>
    </location>
</feature>
<dbReference type="KEGG" id="csm:CSUB8521_1140"/>
<evidence type="ECO:0000259" key="2">
    <source>
        <dbReference type="Pfam" id="PF00892"/>
    </source>
</evidence>
<protein>
    <submittedName>
        <fullName evidence="3">Putative membrane protein, putative permease (EamA domain), type 4</fullName>
    </submittedName>
</protein>
<dbReference type="EMBL" id="CP007772">
    <property type="protein sequence ID" value="AJC90973.1"/>
    <property type="molecule type" value="Genomic_DNA"/>
</dbReference>